<dbReference type="Gene3D" id="3.40.50.300">
    <property type="entry name" value="P-loop containing nucleotide triphosphate hydrolases"/>
    <property type="match status" value="1"/>
</dbReference>
<dbReference type="GO" id="GO:0005524">
    <property type="term" value="F:ATP binding"/>
    <property type="evidence" value="ECO:0007669"/>
    <property type="project" value="UniProtKB-KW"/>
</dbReference>
<dbReference type="InterPro" id="IPR007696">
    <property type="entry name" value="DNA_mismatch_repair_MutS_core"/>
</dbReference>
<dbReference type="Pfam" id="PF00488">
    <property type="entry name" value="MutS_V"/>
    <property type="match status" value="1"/>
</dbReference>
<dbReference type="Gene3D" id="3.40.1170.10">
    <property type="entry name" value="DNA repair protein MutS, domain I"/>
    <property type="match status" value="1"/>
</dbReference>
<evidence type="ECO:0000256" key="12">
    <source>
        <dbReference type="SAM" id="MobiDB-lite"/>
    </source>
</evidence>
<dbReference type="GO" id="GO:0030983">
    <property type="term" value="F:mismatched DNA binding"/>
    <property type="evidence" value="ECO:0007669"/>
    <property type="project" value="InterPro"/>
</dbReference>
<keyword evidence="6" id="KW-0067">ATP-binding</keyword>
<evidence type="ECO:0000256" key="4">
    <source>
        <dbReference type="ARBA" id="ARBA00022741"/>
    </source>
</evidence>
<keyword evidence="7" id="KW-0238">DNA-binding</keyword>
<comment type="similarity">
    <text evidence="1">Belongs to the DNA mismatch repair MutS family. MSH3 subfamily.</text>
</comment>
<comment type="function">
    <text evidence="9">Component of the post-replicative DNA mismatch repair system (MMR). Heterodimerizes with MSH2 to form MutS beta, which binds to DNA mismatches thereby initiating DNA repair. MSH3 provides substrate-binding and substrate specificity to the complex. When bound, the MutS beta heterodimer bends the DNA helix and shields approximately 20 base pairs. Acts mainly to repair insertion-deletion loops (IDLs) from 2 to 13 nucleotides in size, but can also repair base-base and single insertion-deletion mismatches that occur during replication. After mismatch binding, forms a ternary complex with the MutL alpha heterodimer, which is thought to be responsible for directing the downstream MMR events, including strand discrimination, excision, and resynthesis. ATP binding and hydrolysis play a pivotal role in mismatch repair functions.</text>
</comment>
<feature type="region of interest" description="Disordered" evidence="12">
    <location>
        <begin position="1"/>
        <end position="76"/>
    </location>
</feature>
<evidence type="ECO:0000313" key="15">
    <source>
        <dbReference type="Proteomes" id="UP000268321"/>
    </source>
</evidence>
<dbReference type="GO" id="GO:0005634">
    <property type="term" value="C:nucleus"/>
    <property type="evidence" value="ECO:0007669"/>
    <property type="project" value="TreeGrafter"/>
</dbReference>
<evidence type="ECO:0000256" key="1">
    <source>
        <dbReference type="ARBA" id="ARBA00007094"/>
    </source>
</evidence>
<name>A0A4V1J3G7_9ASCO</name>
<sequence length="1033" mass="116515">MKPKVNGKRQATLSRFFTPTKKAPSLDFADVNGNAKGSKRPSDEVKEVQKRHKVDEDQGLDQTGSTFKAPSDDEEYVEPAEELVTNVPDDLQTKTPLTKLVKLTRAKASNGEAKAPKSGKSKLTPLEQQFKDLKLSDTDLVLAIQVGYKFKFFGQDAVVVSQLLNIMLIPGNIQLDNQTHDRFAYCLIPDNRLHVHLQRLLNNGLKVGVVKQTETAAVKSVDGNKSGLFERKITGIYTKGTYMGDELLTGDPTINRANTADYVADSSYIVCIDELKYPKETAIVAVQPVTGSIVYDLFSDNVTRDQLESRLAFLNPSEAVVVGIGEDVLPGTRVALRLQNATINTHYVRRKSAETIQANLHDFFPKIDLTGRSSHLAEFYTLNFPETVQSCINELIEYLSEFKLSSVFTISANFVSLTNSKMYMLLPIQTLRALDIFEVQDDPSARKGTLLWLLNHTHTRKGLGLLRSWISKPLVNKEDIQKRLDAVVVLNQGTFVHLLDTFKKSLANLGKSGVDLDRSLIKVHYSATYHTDKISRKDFYIMLKSFADVLQLFKDFGDAGLHEFHEKYPNCQLLREILRSMSEASKNDVLDGFLAQINASKALEDKDLSKQKIGFFNTEKFPQNFREIEQELDELATIDLLFTEELSEIRAYLKRPQLSYVTVLKDTHLIEVRNGKTVDSLPSDWLKISATKSISRFRPPKVASLHKKRRYHHDRLLGACDEAFNRFLQNFDSHYVFFKEIVQNLATFDCLWSLAKASTPESNVTYAQPTFVDEQIIEVENASHPILLRLRSQALYVPNDVNLSYLKERMLIITGPNMGGKSSYVKQIALLVIMAQIGCILPCTRARMGIFDSIFVRMGASDDILKGKSTFMVEMLESANIVNLYTPKSLVILDEIGRGTGTADGIALAHSILKYVIEDKAGPLTLFITHYPSLHVLESEYLYVKNYHMAFIEMARDGMSKWPEVIFLYKLVKGVVSNLYGLNVANMAGIDSSIIEAAYDISERMKKQFEHQKDVSWFNQLDLSDIKRLLNTI</sequence>
<dbReference type="GO" id="GO:0140664">
    <property type="term" value="F:ATP-dependent DNA damage sensor activity"/>
    <property type="evidence" value="ECO:0007669"/>
    <property type="project" value="InterPro"/>
</dbReference>
<accession>A0A4V1J3G7</accession>
<evidence type="ECO:0000313" key="14">
    <source>
        <dbReference type="EMBL" id="RKP31999.1"/>
    </source>
</evidence>
<evidence type="ECO:0000256" key="2">
    <source>
        <dbReference type="ARBA" id="ARBA00019000"/>
    </source>
</evidence>
<feature type="domain" description="DNA mismatch repair proteins mutS family" evidence="13">
    <location>
        <begin position="889"/>
        <end position="905"/>
    </location>
</feature>
<feature type="compositionally biased region" description="Basic and acidic residues" evidence="12">
    <location>
        <begin position="40"/>
        <end position="56"/>
    </location>
</feature>
<evidence type="ECO:0000259" key="13">
    <source>
        <dbReference type="PROSITE" id="PS00486"/>
    </source>
</evidence>
<dbReference type="GO" id="GO:0006298">
    <property type="term" value="P:mismatch repair"/>
    <property type="evidence" value="ECO:0007669"/>
    <property type="project" value="InterPro"/>
</dbReference>
<dbReference type="Proteomes" id="UP000268321">
    <property type="component" value="Unassembled WGS sequence"/>
</dbReference>
<dbReference type="InterPro" id="IPR036678">
    <property type="entry name" value="MutS_con_dom_sf"/>
</dbReference>
<dbReference type="SUPFAM" id="SSF48334">
    <property type="entry name" value="DNA repair protein MutS, domain III"/>
    <property type="match status" value="1"/>
</dbReference>
<dbReference type="SUPFAM" id="SSF52540">
    <property type="entry name" value="P-loop containing nucleoside triphosphate hydrolases"/>
    <property type="match status" value="1"/>
</dbReference>
<evidence type="ECO:0000256" key="9">
    <source>
        <dbReference type="ARBA" id="ARBA00025373"/>
    </source>
</evidence>
<keyword evidence="15" id="KW-1185">Reference proteome</keyword>
<dbReference type="EMBL" id="ML004435">
    <property type="protein sequence ID" value="RKP31999.1"/>
    <property type="molecule type" value="Genomic_DNA"/>
</dbReference>
<reference evidence="15" key="1">
    <citation type="journal article" date="2018" name="Nat. Microbiol.">
        <title>Leveraging single-cell genomics to expand the fungal tree of life.</title>
        <authorList>
            <person name="Ahrendt S.R."/>
            <person name="Quandt C.A."/>
            <person name="Ciobanu D."/>
            <person name="Clum A."/>
            <person name="Salamov A."/>
            <person name="Andreopoulos B."/>
            <person name="Cheng J.F."/>
            <person name="Woyke T."/>
            <person name="Pelin A."/>
            <person name="Henrissat B."/>
            <person name="Reynolds N.K."/>
            <person name="Benny G.L."/>
            <person name="Smith M.E."/>
            <person name="James T.Y."/>
            <person name="Grigoriev I.V."/>
        </authorList>
    </citation>
    <scope>NUCLEOTIDE SEQUENCE [LARGE SCALE GENOMIC DNA]</scope>
    <source>
        <strain evidence="15">Baker2002</strain>
    </source>
</reference>
<gene>
    <name evidence="14" type="ORF">METBISCDRAFT_12979</name>
</gene>
<keyword evidence="5" id="KW-0227">DNA damage</keyword>
<dbReference type="PANTHER" id="PTHR11361">
    <property type="entry name" value="DNA MISMATCH REPAIR PROTEIN MUTS FAMILY MEMBER"/>
    <property type="match status" value="1"/>
</dbReference>
<dbReference type="PIRSF" id="PIRSF037677">
    <property type="entry name" value="DNA_mis_repair_Msh6"/>
    <property type="match status" value="1"/>
</dbReference>
<dbReference type="InterPro" id="IPR017261">
    <property type="entry name" value="DNA_mismatch_repair_MutS/MSH"/>
</dbReference>
<dbReference type="InterPro" id="IPR016151">
    <property type="entry name" value="DNA_mismatch_repair_MutS_N"/>
</dbReference>
<dbReference type="Pfam" id="PF05192">
    <property type="entry name" value="MutS_III"/>
    <property type="match status" value="1"/>
</dbReference>
<dbReference type="InterPro" id="IPR000432">
    <property type="entry name" value="DNA_mismatch_repair_MutS_C"/>
</dbReference>
<evidence type="ECO:0000256" key="6">
    <source>
        <dbReference type="ARBA" id="ARBA00022840"/>
    </source>
</evidence>
<dbReference type="Gene3D" id="3.30.420.110">
    <property type="entry name" value="MutS, connector domain"/>
    <property type="match status" value="1"/>
</dbReference>
<dbReference type="InterPro" id="IPR036187">
    <property type="entry name" value="DNA_mismatch_repair_MutS_sf"/>
</dbReference>
<dbReference type="InterPro" id="IPR007695">
    <property type="entry name" value="DNA_mismatch_repair_MutS-lik_N"/>
</dbReference>
<evidence type="ECO:0000256" key="5">
    <source>
        <dbReference type="ARBA" id="ARBA00022763"/>
    </source>
</evidence>
<dbReference type="Pfam" id="PF01624">
    <property type="entry name" value="MutS_I"/>
    <property type="match status" value="1"/>
</dbReference>
<proteinExistence type="inferred from homology"/>
<dbReference type="Gene3D" id="1.10.1420.10">
    <property type="match status" value="2"/>
</dbReference>
<dbReference type="InterPro" id="IPR045076">
    <property type="entry name" value="MutS"/>
</dbReference>
<dbReference type="SMART" id="SM00534">
    <property type="entry name" value="MUTSac"/>
    <property type="match status" value="1"/>
</dbReference>
<dbReference type="PROSITE" id="PS00486">
    <property type="entry name" value="DNA_MISMATCH_REPAIR_2"/>
    <property type="match status" value="1"/>
</dbReference>
<evidence type="ECO:0000256" key="10">
    <source>
        <dbReference type="ARBA" id="ARBA00025902"/>
    </source>
</evidence>
<evidence type="ECO:0000256" key="7">
    <source>
        <dbReference type="ARBA" id="ARBA00023125"/>
    </source>
</evidence>
<dbReference type="InterPro" id="IPR027417">
    <property type="entry name" value="P-loop_NTPase"/>
</dbReference>
<keyword evidence="8" id="KW-0234">DNA repair</keyword>
<comment type="subunit">
    <text evidence="10">Heterodimer consisting of MSH2-MSH3 (MutS beta). Forms a ternary complex with MutL alpha (MLH1-PMS1).</text>
</comment>
<keyword evidence="4" id="KW-0547">Nucleotide-binding</keyword>
<dbReference type="SUPFAM" id="SSF55271">
    <property type="entry name" value="DNA repair protein MutS, domain I"/>
    <property type="match status" value="1"/>
</dbReference>
<dbReference type="OrthoDB" id="121051at2759"/>
<dbReference type="AlphaFoldDB" id="A0A4V1J3G7"/>
<evidence type="ECO:0000256" key="3">
    <source>
        <dbReference type="ARBA" id="ARBA00022151"/>
    </source>
</evidence>
<evidence type="ECO:0000256" key="8">
    <source>
        <dbReference type="ARBA" id="ARBA00023204"/>
    </source>
</evidence>
<dbReference type="GO" id="GO:0006312">
    <property type="term" value="P:mitotic recombination"/>
    <property type="evidence" value="ECO:0007669"/>
    <property type="project" value="TreeGrafter"/>
</dbReference>
<evidence type="ECO:0000256" key="11">
    <source>
        <dbReference type="ARBA" id="ARBA00029792"/>
    </source>
</evidence>
<dbReference type="SMART" id="SM00533">
    <property type="entry name" value="MUTSd"/>
    <property type="match status" value="1"/>
</dbReference>
<organism evidence="14 15">
    <name type="scientific">Metschnikowia bicuspidata</name>
    <dbReference type="NCBI Taxonomy" id="27322"/>
    <lineage>
        <taxon>Eukaryota</taxon>
        <taxon>Fungi</taxon>
        <taxon>Dikarya</taxon>
        <taxon>Ascomycota</taxon>
        <taxon>Saccharomycotina</taxon>
        <taxon>Pichiomycetes</taxon>
        <taxon>Metschnikowiaceae</taxon>
        <taxon>Metschnikowia</taxon>
    </lineage>
</organism>
<dbReference type="PANTHER" id="PTHR11361:SF122">
    <property type="entry name" value="DNA MISMATCH REPAIR PROTEIN MSH3"/>
    <property type="match status" value="1"/>
</dbReference>
<protein>
    <recommendedName>
        <fullName evidence="2">DNA mismatch repair protein MSH3</fullName>
    </recommendedName>
    <alternativeName>
        <fullName evidence="3">DNA mismatch repair protein msh3</fullName>
    </alternativeName>
    <alternativeName>
        <fullName evidence="11">MutS protein homolog 3</fullName>
    </alternativeName>
</protein>